<sequence>MSNRVLVIKMNLLPWYNELDDQLEVLHYSFPLNVRERILTLGDYRILSINRYQTRLRQIQQVSAKD</sequence>
<protein>
    <submittedName>
        <fullName evidence="1">Uncharacterized protein</fullName>
    </submittedName>
</protein>
<evidence type="ECO:0000313" key="1">
    <source>
        <dbReference type="EMBL" id="OCT14474.1"/>
    </source>
</evidence>
<organism evidence="1 2">
    <name type="scientific">Paenibacillus pectinilyticus</name>
    <dbReference type="NCBI Taxonomy" id="512399"/>
    <lineage>
        <taxon>Bacteria</taxon>
        <taxon>Bacillati</taxon>
        <taxon>Bacillota</taxon>
        <taxon>Bacilli</taxon>
        <taxon>Bacillales</taxon>
        <taxon>Paenibacillaceae</taxon>
        <taxon>Paenibacillus</taxon>
    </lineage>
</organism>
<keyword evidence="2" id="KW-1185">Reference proteome</keyword>
<comment type="caution">
    <text evidence="1">The sequence shown here is derived from an EMBL/GenBank/DDBJ whole genome shotgun (WGS) entry which is preliminary data.</text>
</comment>
<reference evidence="2" key="1">
    <citation type="submission" date="2016-05" db="EMBL/GenBank/DDBJ databases">
        <title>Paenibacillus oryzae. sp. nov., isolated from the rice root.</title>
        <authorList>
            <person name="Zhang J."/>
            <person name="Zhang X."/>
        </authorList>
    </citation>
    <scope>NUCLEOTIDE SEQUENCE [LARGE SCALE GENOMIC DNA]</scope>
    <source>
        <strain evidence="2">KCTC13222</strain>
    </source>
</reference>
<dbReference type="EMBL" id="LYPC01000020">
    <property type="protein sequence ID" value="OCT14474.1"/>
    <property type="molecule type" value="Genomic_DNA"/>
</dbReference>
<dbReference type="STRING" id="512399.A8709_27100"/>
<evidence type="ECO:0000313" key="2">
    <source>
        <dbReference type="Proteomes" id="UP000093309"/>
    </source>
</evidence>
<dbReference type="Proteomes" id="UP000093309">
    <property type="component" value="Unassembled WGS sequence"/>
</dbReference>
<proteinExistence type="predicted"/>
<name>A0A1C1A1T0_9BACL</name>
<accession>A0A1C1A1T0</accession>
<dbReference type="AlphaFoldDB" id="A0A1C1A1T0"/>
<gene>
    <name evidence="1" type="ORF">A8709_27100</name>
</gene>